<dbReference type="EMBL" id="CP114195">
    <property type="protein sequence ID" value="WAT93377.1"/>
    <property type="molecule type" value="Genomic_DNA"/>
</dbReference>
<evidence type="ECO:0000259" key="4">
    <source>
        <dbReference type="PROSITE" id="PS01124"/>
    </source>
</evidence>
<keyword evidence="2" id="KW-0238">DNA-binding</keyword>
<dbReference type="InterPro" id="IPR009057">
    <property type="entry name" value="Homeodomain-like_sf"/>
</dbReference>
<protein>
    <submittedName>
        <fullName evidence="5">Helix-turn-helix domain-containing protein</fullName>
    </submittedName>
</protein>
<dbReference type="PANTHER" id="PTHR47894">
    <property type="entry name" value="HTH-TYPE TRANSCRIPTIONAL REGULATOR GADX"/>
    <property type="match status" value="1"/>
</dbReference>
<sequence length="338" mass="38635">MQKTTDTLNDSLSVHPGWGKMFQHAQKELRLQSLFDSWRTTPSNRLYLEDLRNDLYALTDPELTIPFISKCAKSVNPFTFGCFSLLFWTSPCIKTALKNCEDYSILMSTPIHLQSQTMDNGDIEIWFIDNETTHHSPTVTHLGTLLYILTLSEMLQRLIDHPVPPLAIELVSPEFTDKQLDTIRHISNVSLSTNKTQNKLCVPHELLQIGNPYYDEEVYHSQLDLVRAKASALKKNDIITNIFKYLDSMRDLTTVSAETTANYLAMSVRTLNRKLNNQNTSYRDVLTNYRIEKSLRLLSDNSLNVTEIAFQLGFGDVSSFSRAFKGWTGTTPLKLRNT</sequence>
<dbReference type="InterPro" id="IPR020449">
    <property type="entry name" value="Tscrpt_reg_AraC-type_HTH"/>
</dbReference>
<dbReference type="SUPFAM" id="SSF46689">
    <property type="entry name" value="Homeodomain-like"/>
    <property type="match status" value="1"/>
</dbReference>
<keyword evidence="1" id="KW-0805">Transcription regulation</keyword>
<evidence type="ECO:0000256" key="3">
    <source>
        <dbReference type="ARBA" id="ARBA00023163"/>
    </source>
</evidence>
<feature type="domain" description="HTH araC/xylS-type" evidence="4">
    <location>
        <begin position="240"/>
        <end position="338"/>
    </location>
</feature>
<dbReference type="GO" id="GO:0005829">
    <property type="term" value="C:cytosol"/>
    <property type="evidence" value="ECO:0007669"/>
    <property type="project" value="TreeGrafter"/>
</dbReference>
<dbReference type="GO" id="GO:0003700">
    <property type="term" value="F:DNA-binding transcription factor activity"/>
    <property type="evidence" value="ECO:0007669"/>
    <property type="project" value="InterPro"/>
</dbReference>
<evidence type="ECO:0000313" key="5">
    <source>
        <dbReference type="EMBL" id="WAT93377.1"/>
    </source>
</evidence>
<keyword evidence="3" id="KW-0804">Transcription</keyword>
<reference evidence="5" key="1">
    <citation type="submission" date="2022-12" db="EMBL/GenBank/DDBJ databases">
        <title>Vibrio parahaemolyticus become highly virulent by producing novel Tc toxins.</title>
        <authorList>
            <person name="Yang F."/>
            <person name="You Y."/>
            <person name="Lai Q."/>
            <person name="Xu L."/>
            <person name="Li F."/>
        </authorList>
    </citation>
    <scope>NUCLEOTIDE SEQUENCE</scope>
    <source>
        <strain evidence="5">Vp-HL-202005</strain>
    </source>
</reference>
<dbReference type="PANTHER" id="PTHR47894:SF1">
    <property type="entry name" value="HTH-TYPE TRANSCRIPTIONAL REGULATOR VQSM"/>
    <property type="match status" value="1"/>
</dbReference>
<evidence type="ECO:0000256" key="1">
    <source>
        <dbReference type="ARBA" id="ARBA00023015"/>
    </source>
</evidence>
<dbReference type="Pfam" id="PF12833">
    <property type="entry name" value="HTH_18"/>
    <property type="match status" value="1"/>
</dbReference>
<evidence type="ECO:0000256" key="2">
    <source>
        <dbReference type="ARBA" id="ARBA00023125"/>
    </source>
</evidence>
<evidence type="ECO:0000313" key="6">
    <source>
        <dbReference type="Proteomes" id="UP001156560"/>
    </source>
</evidence>
<dbReference type="PRINTS" id="PR00032">
    <property type="entry name" value="HTHARAC"/>
</dbReference>
<dbReference type="Proteomes" id="UP001156560">
    <property type="component" value="Chromosome 2"/>
</dbReference>
<gene>
    <name evidence="5" type="ORF">O1Q84_20510</name>
</gene>
<dbReference type="RefSeq" id="WP_108653896.1">
    <property type="nucleotide sequence ID" value="NZ_CP034286.1"/>
</dbReference>
<dbReference type="SMART" id="SM00342">
    <property type="entry name" value="HTH_ARAC"/>
    <property type="match status" value="1"/>
</dbReference>
<dbReference type="GO" id="GO:0000976">
    <property type="term" value="F:transcription cis-regulatory region binding"/>
    <property type="evidence" value="ECO:0007669"/>
    <property type="project" value="TreeGrafter"/>
</dbReference>
<organism evidence="5 6">
    <name type="scientific">Vibrio parahaemolyticus</name>
    <dbReference type="NCBI Taxonomy" id="670"/>
    <lineage>
        <taxon>Bacteria</taxon>
        <taxon>Pseudomonadati</taxon>
        <taxon>Pseudomonadota</taxon>
        <taxon>Gammaproteobacteria</taxon>
        <taxon>Vibrionales</taxon>
        <taxon>Vibrionaceae</taxon>
        <taxon>Vibrio</taxon>
    </lineage>
</organism>
<dbReference type="PROSITE" id="PS01124">
    <property type="entry name" value="HTH_ARAC_FAMILY_2"/>
    <property type="match status" value="1"/>
</dbReference>
<name>A0AA47JM66_VIBPH</name>
<dbReference type="AlphaFoldDB" id="A0AA47JM66"/>
<proteinExistence type="predicted"/>
<dbReference type="Gene3D" id="1.10.10.60">
    <property type="entry name" value="Homeodomain-like"/>
    <property type="match status" value="1"/>
</dbReference>
<dbReference type="InterPro" id="IPR018060">
    <property type="entry name" value="HTH_AraC"/>
</dbReference>
<accession>A0AA47JM66</accession>